<dbReference type="InterPro" id="IPR001160">
    <property type="entry name" value="Peptidase_M20C"/>
</dbReference>
<evidence type="ECO:0000256" key="18">
    <source>
        <dbReference type="ARBA" id="ARBA00078074"/>
    </source>
</evidence>
<proteinExistence type="inferred from homology"/>
<evidence type="ECO:0000256" key="2">
    <source>
        <dbReference type="ARBA" id="ARBA00001947"/>
    </source>
</evidence>
<comment type="caution">
    <text evidence="20">The sequence shown here is derived from an EMBL/GenBank/DDBJ whole genome shotgun (WGS) entry which is preliminary data.</text>
</comment>
<keyword evidence="4" id="KW-0479">Metal-binding</keyword>
<evidence type="ECO:0000256" key="4">
    <source>
        <dbReference type="ARBA" id="ARBA00022723"/>
    </source>
</evidence>
<evidence type="ECO:0000256" key="13">
    <source>
        <dbReference type="ARBA" id="ARBA00061423"/>
    </source>
</evidence>
<sequence length="490" mass="53448">MSEFHSEISNLSPAPLWQFFDKICSIPHPSKHEETLAQYIVDWATNQGLDVRRDPTGNVFIKKPATAGMENRKGVILQAHIDMVPQKNEDTEHDFAQDSIQPYIDGEWVTAKGTTLGADNGIGMASCLAVLAAKDLKHGPLEVLLTIDEEAGMTGAFGLEAGWLEGEILLNTDSEQEGEVYMGCAGGIDGEMTFTIEREALPAGYTTRQLTLKGLKGGHSGCDIHTGRGNANKLLARFLAGHAQELDLRLIEFRGGSLRNAIPREAFVTIAVPADNESRLAKLFDHYTALIQTELGKIETGIVTFNVPVTTDQTALSRQDQQRIIAALNAYPNGVIRMSDEIEGVVETSLNVGVVTTQASSISVLCLVRSLIDSGRNQVESMLSSVAELAGAEIVFSGAYPGWKPDADSQIMAIFRDMYEGIYGHKPNIMVIHAGLECGLFKEPYPNMDMVSFGPTIKFPHSPDEKVKIDTVALYWEQMVALLENIPEKA</sequence>
<dbReference type="STRING" id="1219065.VPR01S_10_00880"/>
<dbReference type="PANTHER" id="PTHR43501:SF1">
    <property type="entry name" value="CYTOSOL NON-SPECIFIC DIPEPTIDASE"/>
    <property type="match status" value="1"/>
</dbReference>
<keyword evidence="8" id="KW-0482">Metalloprotease</keyword>
<dbReference type="InterPro" id="IPR011650">
    <property type="entry name" value="Peptidase_M20_dimer"/>
</dbReference>
<evidence type="ECO:0000259" key="19">
    <source>
        <dbReference type="Pfam" id="PF07687"/>
    </source>
</evidence>
<dbReference type="RefSeq" id="WP_021705863.1">
    <property type="nucleotide sequence ID" value="NZ_BATJ01000010.1"/>
</dbReference>
<dbReference type="InterPro" id="IPR002933">
    <property type="entry name" value="Peptidase_M20"/>
</dbReference>
<keyword evidence="5" id="KW-0378">Hydrolase</keyword>
<evidence type="ECO:0000256" key="15">
    <source>
        <dbReference type="ARBA" id="ARBA00075285"/>
    </source>
</evidence>
<dbReference type="SUPFAM" id="SSF53187">
    <property type="entry name" value="Zn-dependent exopeptidases"/>
    <property type="match status" value="1"/>
</dbReference>
<dbReference type="Pfam" id="PF07687">
    <property type="entry name" value="M20_dimer"/>
    <property type="match status" value="1"/>
</dbReference>
<evidence type="ECO:0000256" key="14">
    <source>
        <dbReference type="ARBA" id="ARBA00071271"/>
    </source>
</evidence>
<dbReference type="FunFam" id="3.40.630.10:FF:000018">
    <property type="entry name" value="Aminoacyl-histidine dipeptidase PepD"/>
    <property type="match status" value="1"/>
</dbReference>
<organism evidence="20 21">
    <name type="scientific">Vibrio proteolyticus NBRC 13287</name>
    <dbReference type="NCBI Taxonomy" id="1219065"/>
    <lineage>
        <taxon>Bacteria</taxon>
        <taxon>Pseudomonadati</taxon>
        <taxon>Pseudomonadota</taxon>
        <taxon>Gammaproteobacteria</taxon>
        <taxon>Vibrionales</taxon>
        <taxon>Vibrionaceae</taxon>
        <taxon>Vibrio</taxon>
    </lineage>
</organism>
<evidence type="ECO:0000256" key="6">
    <source>
        <dbReference type="ARBA" id="ARBA00022833"/>
    </source>
</evidence>
<dbReference type="PRINTS" id="PR00934">
    <property type="entry name" value="XHISDIPTASE"/>
</dbReference>
<dbReference type="EC" id="3.4.13.18" evidence="11"/>
<dbReference type="Gene3D" id="3.40.630.10">
    <property type="entry name" value="Zn peptidases"/>
    <property type="match status" value="2"/>
</dbReference>
<evidence type="ECO:0000256" key="10">
    <source>
        <dbReference type="ARBA" id="ARBA00036421"/>
    </source>
</evidence>
<dbReference type="eggNOG" id="COG2195">
    <property type="taxonomic scope" value="Bacteria"/>
</dbReference>
<dbReference type="FunFam" id="3.40.630.10:FF:000015">
    <property type="entry name" value="Aminoacyl-histidine dipeptidase PepD"/>
    <property type="match status" value="1"/>
</dbReference>
<evidence type="ECO:0000256" key="11">
    <source>
        <dbReference type="ARBA" id="ARBA00038976"/>
    </source>
</evidence>
<name>U3A3I7_VIBPR</name>
<keyword evidence="21" id="KW-1185">Reference proteome</keyword>
<keyword evidence="6" id="KW-0862">Zinc</keyword>
<dbReference type="CDD" id="cd03890">
    <property type="entry name" value="M20_pepD"/>
    <property type="match status" value="1"/>
</dbReference>
<dbReference type="GO" id="GO:0005829">
    <property type="term" value="C:cytosol"/>
    <property type="evidence" value="ECO:0007669"/>
    <property type="project" value="TreeGrafter"/>
</dbReference>
<evidence type="ECO:0000256" key="7">
    <source>
        <dbReference type="ARBA" id="ARBA00022997"/>
    </source>
</evidence>
<keyword evidence="3" id="KW-0645">Protease</keyword>
<reference evidence="20 21" key="1">
    <citation type="submission" date="2013-09" db="EMBL/GenBank/DDBJ databases">
        <title>Whole genome shotgun sequence of Vibrio proteolyticus NBRC 13287.</title>
        <authorList>
            <person name="Isaki S."/>
            <person name="Hosoyama A."/>
            <person name="Numata M."/>
            <person name="Hashimoto M."/>
            <person name="Hosoyama Y."/>
            <person name="Tsuchikane K."/>
            <person name="Noguchi M."/>
            <person name="Hirakata S."/>
            <person name="Ichikawa N."/>
            <person name="Ohji S."/>
            <person name="Yamazoe A."/>
            <person name="Fujita N."/>
        </authorList>
    </citation>
    <scope>NUCLEOTIDE SEQUENCE [LARGE SCALE GENOMIC DNA]</scope>
    <source>
        <strain evidence="20 21">NBRC 13287</strain>
    </source>
</reference>
<evidence type="ECO:0000256" key="12">
    <source>
        <dbReference type="ARBA" id="ARBA00044252"/>
    </source>
</evidence>
<dbReference type="AlphaFoldDB" id="U3A3I7"/>
<evidence type="ECO:0000256" key="3">
    <source>
        <dbReference type="ARBA" id="ARBA00022670"/>
    </source>
</evidence>
<dbReference type="GO" id="GO:0070573">
    <property type="term" value="F:metallodipeptidase activity"/>
    <property type="evidence" value="ECO:0007669"/>
    <property type="project" value="TreeGrafter"/>
</dbReference>
<comment type="cofactor">
    <cofactor evidence="1">
        <name>Co(2+)</name>
        <dbReference type="ChEBI" id="CHEBI:48828"/>
    </cofactor>
</comment>
<dbReference type="NCBIfam" id="TIGR01893">
    <property type="entry name" value="aa-his-dipept"/>
    <property type="match status" value="1"/>
</dbReference>
<evidence type="ECO:0000313" key="20">
    <source>
        <dbReference type="EMBL" id="GAD67892.1"/>
    </source>
</evidence>
<evidence type="ECO:0000256" key="8">
    <source>
        <dbReference type="ARBA" id="ARBA00023049"/>
    </source>
</evidence>
<accession>U3A3I7</accession>
<feature type="domain" description="Peptidase M20 dimerisation" evidence="19">
    <location>
        <begin position="211"/>
        <end position="297"/>
    </location>
</feature>
<evidence type="ECO:0000313" key="21">
    <source>
        <dbReference type="Proteomes" id="UP000016570"/>
    </source>
</evidence>
<dbReference type="Pfam" id="PF01546">
    <property type="entry name" value="Peptidase_M20"/>
    <property type="match status" value="1"/>
</dbReference>
<dbReference type="GO" id="GO:0006508">
    <property type="term" value="P:proteolysis"/>
    <property type="evidence" value="ECO:0007669"/>
    <property type="project" value="UniProtKB-KW"/>
</dbReference>
<protein>
    <recommendedName>
        <fullName evidence="14">Cytosol non-specific dipeptidase</fullName>
        <ecNumber evidence="11">3.4.13.18</ecNumber>
    </recommendedName>
    <alternativeName>
        <fullName evidence="17">Aminoacyl-histidine dipeptidase</fullName>
    </alternativeName>
    <alternativeName>
        <fullName evidence="16">Beta-alanyl-histidine dipeptidase</fullName>
    </alternativeName>
    <alternativeName>
        <fullName evidence="15">Carnosinase</fullName>
    </alternativeName>
    <alternativeName>
        <fullName evidence="12">Peptidase D</fullName>
    </alternativeName>
    <alternativeName>
        <fullName evidence="18">Xaa-His dipeptidase</fullName>
    </alternativeName>
</protein>
<keyword evidence="7" id="KW-0224">Dipeptidase</keyword>
<dbReference type="Proteomes" id="UP000016570">
    <property type="component" value="Unassembled WGS sequence"/>
</dbReference>
<dbReference type="GO" id="GO:0046872">
    <property type="term" value="F:metal ion binding"/>
    <property type="evidence" value="ECO:0007669"/>
    <property type="project" value="UniProtKB-KW"/>
</dbReference>
<dbReference type="EMBL" id="BATJ01000010">
    <property type="protein sequence ID" value="GAD67892.1"/>
    <property type="molecule type" value="Genomic_DNA"/>
</dbReference>
<dbReference type="PANTHER" id="PTHR43501">
    <property type="entry name" value="CYTOSOL NON-SPECIFIC DIPEPTIDASE"/>
    <property type="match status" value="1"/>
</dbReference>
<comment type="catalytic activity">
    <reaction evidence="10">
        <text>Hydrolysis of dipeptides, preferentially hydrophobic dipeptides including prolyl amino acids.</text>
        <dbReference type="EC" id="3.4.13.18"/>
    </reaction>
</comment>
<dbReference type="MEROPS" id="M20.007"/>
<dbReference type="PIRSF" id="PIRSF016599">
    <property type="entry name" value="Xaa-His_dipept"/>
    <property type="match status" value="1"/>
</dbReference>
<evidence type="ECO:0000256" key="17">
    <source>
        <dbReference type="ARBA" id="ARBA00077688"/>
    </source>
</evidence>
<comment type="similarity">
    <text evidence="13">Belongs to the peptidase M20C family.</text>
</comment>
<evidence type="ECO:0000256" key="9">
    <source>
        <dbReference type="ARBA" id="ARBA00023285"/>
    </source>
</evidence>
<evidence type="ECO:0000256" key="1">
    <source>
        <dbReference type="ARBA" id="ARBA00001941"/>
    </source>
</evidence>
<gene>
    <name evidence="20" type="primary">pepD</name>
    <name evidence="20" type="ORF">VPR01S_10_00880</name>
</gene>
<keyword evidence="9" id="KW-0170">Cobalt</keyword>
<comment type="cofactor">
    <cofactor evidence="2">
        <name>Zn(2+)</name>
        <dbReference type="ChEBI" id="CHEBI:29105"/>
    </cofactor>
</comment>
<evidence type="ECO:0000256" key="16">
    <source>
        <dbReference type="ARBA" id="ARBA00076004"/>
    </source>
</evidence>
<evidence type="ECO:0000256" key="5">
    <source>
        <dbReference type="ARBA" id="ARBA00022801"/>
    </source>
</evidence>